<dbReference type="AlphaFoldDB" id="Q9SKV2"/>
<sequence length="387" mass="44436">MLANPLPFSPLRSLNPYKNTWRIQIKLRHVWRQYSVKAGESIEMILVDEAIHIIFDGDKIYAAVRREQIKKFEKYLTEGVWKIITTITLNPTNLMGQVVDRTEIQDLNTNNKPTKKINFHMRYMQYKQSIPLGTCQIVDKACKKSTDGIVVCLIRFAKINLYNDNRSISNSFDVSQVFVDSTLAELALFKQNIPNDGLTLGNSDSFHKRHYAPKIGDDDDHHPRQTIMEVLTVTVVLSINLWVSAKLFVFFRPLIQTDLGTIFVVVLTIRRLSKRKLSNGKMSRHLKNQDFGGTYAMAKLDACYSIVMQRIFLAPLPLNCLMIENPTVLPDVINSLKGKTFQFLLFYTGNIADEIVLEDSNILSLKRYDVCSQTHRSDVFVCLHPQF</sequence>
<dbReference type="InterPro" id="IPR003871">
    <property type="entry name" value="RFA1B/D_OB_1st"/>
</dbReference>
<dbReference type="InterPro" id="IPR012340">
    <property type="entry name" value="NA-bd_OB-fold"/>
</dbReference>
<proteinExistence type="predicted"/>
<dbReference type="EMBL" id="AC006228">
    <property type="protein sequence ID" value="AAF18639.1"/>
    <property type="molecule type" value="Genomic_DNA"/>
</dbReference>
<feature type="domain" description="Replication protein A 70 kDa DNA-binding subunit B/D first OB fold" evidence="1">
    <location>
        <begin position="8"/>
        <end position="92"/>
    </location>
</feature>
<evidence type="ECO:0000313" key="2">
    <source>
        <dbReference type="EMBL" id="AAF18639.1"/>
    </source>
</evidence>
<dbReference type="Pfam" id="PF02721">
    <property type="entry name" value="DUF223"/>
    <property type="match status" value="1"/>
</dbReference>
<name>Q9SKV2_ARATH</name>
<dbReference type="ExpressionAtlas" id="Q9SKV2">
    <property type="expression patterns" value="baseline and differential"/>
</dbReference>
<evidence type="ECO:0000259" key="1">
    <source>
        <dbReference type="Pfam" id="PF02721"/>
    </source>
</evidence>
<reference evidence="2" key="3">
    <citation type="submission" date="2001-01" db="EMBL/GenBank/DDBJ databases">
        <authorList>
            <person name="Shinn P."/>
            <person name="Brooks S."/>
            <person name="Buehler E."/>
            <person name="Chao Q."/>
            <person name="Johnson-Hopson C."/>
            <person name="Khan S."/>
            <person name="Kim C."/>
            <person name="Altafi H."/>
            <person name="Bei B."/>
            <person name="Chin C."/>
            <person name="Chiou J."/>
            <person name="Choi E."/>
            <person name="Conn L."/>
            <person name="Conway A."/>
            <person name="Gonzalez A."/>
            <person name="Hansen N."/>
            <person name="Howing B."/>
            <person name="Koo T."/>
            <person name="Lam B."/>
            <person name="Lee J."/>
            <person name="Lenz C."/>
            <person name="Li J."/>
            <person name="Liu A."/>
            <person name="Liu J."/>
            <person name="Liu S."/>
            <person name="Mukharsky N."/>
            <person name="Nguyen M."/>
            <person name="Palm C."/>
            <person name="Pham P."/>
            <person name="Sakano H."/>
            <person name="Schwartz J."/>
            <person name="Southwick A."/>
            <person name="Thaveri A."/>
            <person name="Toriumi M."/>
            <person name="Vaysberg M."/>
            <person name="Yu G."/>
            <person name="Davis R."/>
            <person name="Federspiel N."/>
            <person name="Theologis A."/>
            <person name="Ecker J."/>
        </authorList>
    </citation>
    <scope>NUCLEOTIDE SEQUENCE</scope>
</reference>
<reference evidence="2" key="1">
    <citation type="submission" date="1999-04" db="EMBL/GenBank/DDBJ databases">
        <title>Genomic sequence for Arabidopsis thaliana BAC F5J5.</title>
        <authorList>
            <person name="Chao Q."/>
            <person name="Shinn P."/>
            <person name="Dunn P."/>
            <person name="Buehler E."/>
            <person name="Kahn S."/>
            <person name="Kim C."/>
            <person name="Walker M."/>
            <person name="Williams S."/>
            <person name="Altafi H."/>
            <person name="Araujo R."/>
            <person name="Conn L."/>
            <person name="Conway A.B."/>
            <person name="Gonzalez A."/>
            <person name="Hansen N.F."/>
            <person name="Huizar L."/>
            <person name="Kremenetskaia I."/>
            <person name="Lenz C."/>
            <person name="Li J."/>
            <person name="Liu S."/>
            <person name="Luros S."/>
            <person name="Rowley D."/>
            <person name="Schwartz J."/>
            <person name="Toriumi M."/>
            <person name="Vysotskaia V."/>
            <person name="Yu G."/>
            <person name="Davis R.W."/>
            <person name="Federspiel N.A."/>
            <person name="Theologis A."/>
            <person name="Ecker J.R."/>
        </authorList>
    </citation>
    <scope>NUCLEOTIDE SEQUENCE</scope>
</reference>
<dbReference type="CDD" id="cd04480">
    <property type="entry name" value="RPA1_DBD_A_like"/>
    <property type="match status" value="1"/>
</dbReference>
<dbReference type="Gene3D" id="2.40.50.140">
    <property type="entry name" value="Nucleic acid-binding proteins"/>
    <property type="match status" value="1"/>
</dbReference>
<reference key="2">
    <citation type="journal article" date="2000" name="Nature">
        <title>Sequence and analysis of chromosome 1 of the plant Arabidopsis thaliana.</title>
        <authorList>
            <person name="Theologis A."/>
            <person name="Ecker J.R."/>
            <person name="Palm C.J."/>
            <person name="Federspiel N.A."/>
            <person name="Kaul S."/>
            <person name="White O."/>
            <person name="Alonso J."/>
            <person name="Altafi H."/>
            <person name="Araujo R."/>
            <person name="Bowman C.L."/>
            <person name="Brooks S.Y."/>
            <person name="Buehler E."/>
            <person name="Chan A."/>
            <person name="Chao Q."/>
            <person name="Chen H."/>
            <person name="Cheuk R.F."/>
            <person name="Chin C.W."/>
            <person name="Chung M.K."/>
            <person name="Conn L."/>
            <person name="Conway A.B."/>
            <person name="Conway A.R."/>
            <person name="Creasy T.H."/>
            <person name="Dewar K."/>
            <person name="Dunn P."/>
            <person name="Etgu P."/>
            <person name="Feldblyum T.V."/>
            <person name="Feng J."/>
            <person name="Fong B."/>
            <person name="Fujii C.Y."/>
            <person name="Gill J.E."/>
            <person name="Goldsmith A.D."/>
            <person name="Haas B."/>
            <person name="Hansen N.F."/>
            <person name="Hughes B."/>
            <person name="Huizar L."/>
            <person name="Hunter J.L."/>
            <person name="Jenkins J."/>
            <person name="Johnson-Hopson C."/>
            <person name="Khan S."/>
            <person name="Khaykin E."/>
            <person name="Kim C.J."/>
            <person name="Koo H.L."/>
            <person name="Kremenetskaia I."/>
            <person name="Kurtz D.B."/>
            <person name="Kwan A."/>
            <person name="Lam B."/>
            <person name="Langin-Hooper S."/>
            <person name="Lee A."/>
            <person name="Lee J.M."/>
            <person name="Lenz C.A."/>
            <person name="Li J.H."/>
            <person name="Li Y."/>
            <person name="Lin X."/>
            <person name="Liu S.X."/>
            <person name="Liu Z.A."/>
            <person name="Luros J.S."/>
            <person name="Maiti R."/>
            <person name="Marziali A."/>
            <person name="Militscher J."/>
            <person name="Miranda M."/>
            <person name="Nguyen M."/>
            <person name="Nierman W.C."/>
            <person name="Osborne B.I."/>
            <person name="Pai G."/>
            <person name="Peterson J."/>
            <person name="Pham P.K."/>
            <person name="Rizzo M."/>
            <person name="Rooney T."/>
            <person name="Rowley D."/>
            <person name="Sakano H."/>
            <person name="Salzberg S.L."/>
            <person name="Schwartz J.R."/>
            <person name="Shinn P."/>
            <person name="Southwick A.M."/>
            <person name="Sun H."/>
            <person name="Tallon L.J."/>
            <person name="Tambunga G."/>
            <person name="Toriumi M.J."/>
            <person name="Town C.D."/>
            <person name="Utterback T."/>
            <person name="Van Aken S."/>
            <person name="Vaysberg M."/>
            <person name="Vysotskaia V.S."/>
            <person name="Walker M."/>
            <person name="Wu D."/>
            <person name="Yu G."/>
            <person name="Fraser C.M."/>
            <person name="Venter J.C."/>
            <person name="Davis R.W."/>
        </authorList>
    </citation>
    <scope>NUCLEOTIDE SEQUENCE [LARGE SCALE GENOMIC DNA]</scope>
    <source>
        <strain>cv. Columbia</strain>
    </source>
</reference>
<accession>Q9SKV2</accession>
<dbReference type="SUPFAM" id="SSF50249">
    <property type="entry name" value="Nucleic acid-binding proteins"/>
    <property type="match status" value="2"/>
</dbReference>
<dbReference type="CDD" id="cd04481">
    <property type="entry name" value="RPA1_DBD_B_like"/>
    <property type="match status" value="1"/>
</dbReference>
<protein>
    <submittedName>
        <fullName evidence="2">F5J5.18</fullName>
    </submittedName>
</protein>
<organism evidence="2">
    <name type="scientific">Arabidopsis thaliana</name>
    <name type="common">Mouse-ear cress</name>
    <dbReference type="NCBI Taxonomy" id="3702"/>
    <lineage>
        <taxon>Eukaryota</taxon>
        <taxon>Viridiplantae</taxon>
        <taxon>Streptophyta</taxon>
        <taxon>Embryophyta</taxon>
        <taxon>Tracheophyta</taxon>
        <taxon>Spermatophyta</taxon>
        <taxon>Magnoliopsida</taxon>
        <taxon>eudicotyledons</taxon>
        <taxon>Gunneridae</taxon>
        <taxon>Pentapetalae</taxon>
        <taxon>rosids</taxon>
        <taxon>malvids</taxon>
        <taxon>Brassicales</taxon>
        <taxon>Brassicaceae</taxon>
        <taxon>Camelineae</taxon>
        <taxon>Arabidopsis</taxon>
    </lineage>
</organism>